<reference evidence="2 3" key="1">
    <citation type="submission" date="2023-07" db="EMBL/GenBank/DDBJ databases">
        <title>Genomic Encyclopedia of Type Strains, Phase IV (KMG-IV): sequencing the most valuable type-strain genomes for metagenomic binning, comparative biology and taxonomic classification.</title>
        <authorList>
            <person name="Goeker M."/>
        </authorList>
    </citation>
    <scope>NUCLEOTIDE SEQUENCE [LARGE SCALE GENOMIC DNA]</scope>
    <source>
        <strain evidence="2 3">DSM 45903</strain>
    </source>
</reference>
<dbReference type="EMBL" id="JAVDQG010000008">
    <property type="protein sequence ID" value="MDR6227256.1"/>
    <property type="molecule type" value="Genomic_DNA"/>
</dbReference>
<evidence type="ECO:0000313" key="3">
    <source>
        <dbReference type="Proteomes" id="UP001185012"/>
    </source>
</evidence>
<evidence type="ECO:0000313" key="2">
    <source>
        <dbReference type="EMBL" id="MDR6227256.1"/>
    </source>
</evidence>
<dbReference type="Proteomes" id="UP001185012">
    <property type="component" value="Unassembled WGS sequence"/>
</dbReference>
<evidence type="ECO:0000256" key="1">
    <source>
        <dbReference type="SAM" id="MobiDB-lite"/>
    </source>
</evidence>
<gene>
    <name evidence="2" type="ORF">JOE21_003271</name>
</gene>
<feature type="compositionally biased region" description="Basic residues" evidence="1">
    <location>
        <begin position="83"/>
        <end position="102"/>
    </location>
</feature>
<name>A0ABU1IRD2_9BACL</name>
<organism evidence="2 3">
    <name type="scientific">Desmospora profundinema</name>
    <dbReference type="NCBI Taxonomy" id="1571184"/>
    <lineage>
        <taxon>Bacteria</taxon>
        <taxon>Bacillati</taxon>
        <taxon>Bacillota</taxon>
        <taxon>Bacilli</taxon>
        <taxon>Bacillales</taxon>
        <taxon>Thermoactinomycetaceae</taxon>
        <taxon>Desmospora</taxon>
    </lineage>
</organism>
<feature type="compositionally biased region" description="Basic and acidic residues" evidence="1">
    <location>
        <begin position="21"/>
        <end position="44"/>
    </location>
</feature>
<dbReference type="RefSeq" id="WP_309868212.1">
    <property type="nucleotide sequence ID" value="NZ_JAVDQG010000008.1"/>
</dbReference>
<keyword evidence="3" id="KW-1185">Reference proteome</keyword>
<feature type="region of interest" description="Disordered" evidence="1">
    <location>
        <begin position="1"/>
        <end position="102"/>
    </location>
</feature>
<feature type="compositionally biased region" description="Basic and acidic residues" evidence="1">
    <location>
        <begin position="51"/>
        <end position="66"/>
    </location>
</feature>
<proteinExistence type="predicted"/>
<comment type="caution">
    <text evidence="2">The sequence shown here is derived from an EMBL/GenBank/DDBJ whole genome shotgun (WGS) entry which is preliminary data.</text>
</comment>
<protein>
    <submittedName>
        <fullName evidence="2">Uncharacterized protein</fullName>
    </submittedName>
</protein>
<accession>A0ABU1IRD2</accession>
<sequence length="102" mass="12103">MNPDAWLDEPLPWEMPPPGSDESRRGEAPWEPSSPRHEKPKQRTDFPASRQESKKTERRESGRDWEDLPSLYDEMEGLDSPRARVKGRRTRGVRSRNRHRKR</sequence>